<comment type="caution">
    <text evidence="2">The sequence shown here is derived from an EMBL/GenBank/DDBJ whole genome shotgun (WGS) entry which is preliminary data.</text>
</comment>
<dbReference type="InterPro" id="IPR016571">
    <property type="entry name" value="Spore_coat_assembly_CotJB"/>
</dbReference>
<name>A0ABS3W320_9BACL</name>
<evidence type="ECO:0000313" key="3">
    <source>
        <dbReference type="Proteomes" id="UP000670947"/>
    </source>
</evidence>
<gene>
    <name evidence="2" type="ORF">I8J29_00695</name>
</gene>
<proteinExistence type="predicted"/>
<protein>
    <submittedName>
        <fullName evidence="2">Spore coat protein CotJB</fullName>
    </submittedName>
</protein>
<dbReference type="InterPro" id="IPR024207">
    <property type="entry name" value="CotJB_dom"/>
</dbReference>
<dbReference type="Pfam" id="PF12652">
    <property type="entry name" value="CotJB"/>
    <property type="match status" value="1"/>
</dbReference>
<dbReference type="Proteomes" id="UP000670947">
    <property type="component" value="Unassembled WGS sequence"/>
</dbReference>
<evidence type="ECO:0000313" key="2">
    <source>
        <dbReference type="EMBL" id="MBO7742692.1"/>
    </source>
</evidence>
<reference evidence="2 3" key="1">
    <citation type="submission" date="2021-03" db="EMBL/GenBank/DDBJ databases">
        <title>Paenibacillus artemisicola MWE-103 whole genome sequence.</title>
        <authorList>
            <person name="Ham Y.J."/>
        </authorList>
    </citation>
    <scope>NUCLEOTIDE SEQUENCE [LARGE SCALE GENOMIC DNA]</scope>
    <source>
        <strain evidence="2 3">MWE-103</strain>
    </source>
</reference>
<feature type="domain" description="Protein CotJB" evidence="1">
    <location>
        <begin position="11"/>
        <end position="85"/>
    </location>
</feature>
<accession>A0ABS3W320</accession>
<dbReference type="RefSeq" id="WP_208845668.1">
    <property type="nucleotide sequence ID" value="NZ_JAGGDJ010000001.1"/>
</dbReference>
<organism evidence="2 3">
    <name type="scientific">Paenibacillus artemisiicola</name>
    <dbReference type="NCBI Taxonomy" id="1172618"/>
    <lineage>
        <taxon>Bacteria</taxon>
        <taxon>Bacillati</taxon>
        <taxon>Bacillota</taxon>
        <taxon>Bacilli</taxon>
        <taxon>Bacillales</taxon>
        <taxon>Paenibacillaceae</taxon>
        <taxon>Paenibacillus</taxon>
    </lineage>
</organism>
<sequence length="86" mass="9581">MKQPTIKAMNQLEQLQAVDFAIVELRLYLDTHPGDAEAQAQLDELAGERLKLKEQVEADFGPLCSSEASRAGQAVSWSEGPWPWQL</sequence>
<dbReference type="EMBL" id="JAGGDJ010000001">
    <property type="protein sequence ID" value="MBO7742692.1"/>
    <property type="molecule type" value="Genomic_DNA"/>
</dbReference>
<keyword evidence="2" id="KW-0946">Virion</keyword>
<dbReference type="PIRSF" id="PIRSF010606">
    <property type="entry name" value="Spore_coat_CotJB"/>
    <property type="match status" value="1"/>
</dbReference>
<keyword evidence="3" id="KW-1185">Reference proteome</keyword>
<evidence type="ECO:0000259" key="1">
    <source>
        <dbReference type="Pfam" id="PF12652"/>
    </source>
</evidence>
<keyword evidence="2" id="KW-0167">Capsid protein</keyword>